<comment type="caution">
    <text evidence="2">The sequence shown here is derived from an EMBL/GenBank/DDBJ whole genome shotgun (WGS) entry which is preliminary data.</text>
</comment>
<gene>
    <name evidence="2" type="ORF">MES4922_230084</name>
</gene>
<sequence>MKVSKSHSAIFRLARRSRENSTTDASCQGIGAPLSQSTVPTGELRGRRSYRGIRLIPVELEIGGKAAAEGAKPLQQFLARRFARDAESSDIGDMDFNLIAFSEFEGLDHNGRKTDGEAVAPLGDLHHTLLCICAMIWALPRRPTFWPADPGTSVSPGA</sequence>
<dbReference type="Proteomes" id="UP001152604">
    <property type="component" value="Unassembled WGS sequence"/>
</dbReference>
<name>A0ABN8JRQ0_9HYPH</name>
<evidence type="ECO:0000313" key="2">
    <source>
        <dbReference type="EMBL" id="CAH2400007.1"/>
    </source>
</evidence>
<proteinExistence type="predicted"/>
<evidence type="ECO:0000256" key="1">
    <source>
        <dbReference type="SAM" id="MobiDB-lite"/>
    </source>
</evidence>
<dbReference type="EMBL" id="CAKXZS010000016">
    <property type="protein sequence ID" value="CAH2400007.1"/>
    <property type="molecule type" value="Genomic_DNA"/>
</dbReference>
<organism evidence="2 3">
    <name type="scientific">Mesorhizobium ventifaucium</name>
    <dbReference type="NCBI Taxonomy" id="666020"/>
    <lineage>
        <taxon>Bacteria</taxon>
        <taxon>Pseudomonadati</taxon>
        <taxon>Pseudomonadota</taxon>
        <taxon>Alphaproteobacteria</taxon>
        <taxon>Hyphomicrobiales</taxon>
        <taxon>Phyllobacteriaceae</taxon>
        <taxon>Mesorhizobium</taxon>
    </lineage>
</organism>
<keyword evidence="3" id="KW-1185">Reference proteome</keyword>
<accession>A0ABN8JRQ0</accession>
<protein>
    <submittedName>
        <fullName evidence="2">Uncharacterized protein</fullName>
    </submittedName>
</protein>
<reference evidence="2" key="1">
    <citation type="submission" date="2022-03" db="EMBL/GenBank/DDBJ databases">
        <authorList>
            <person name="Brunel B."/>
        </authorList>
    </citation>
    <scope>NUCLEOTIDE SEQUENCE</scope>
    <source>
        <strain evidence="2">STM4922sample</strain>
    </source>
</reference>
<evidence type="ECO:0000313" key="3">
    <source>
        <dbReference type="Proteomes" id="UP001152604"/>
    </source>
</evidence>
<feature type="region of interest" description="Disordered" evidence="1">
    <location>
        <begin position="14"/>
        <end position="43"/>
    </location>
</feature>